<feature type="transmembrane region" description="Helical" evidence="5">
    <location>
        <begin position="200"/>
        <end position="220"/>
    </location>
</feature>
<reference evidence="8" key="1">
    <citation type="journal article" date="2014" name="BMC Genomics">
        <title>Genome characteristics reveal the impact of lichenization on lichen-forming fungus Endocarpon pusillum Hedwig (Verrucariales, Ascomycota).</title>
        <authorList>
            <person name="Wang Y.-Y."/>
            <person name="Liu B."/>
            <person name="Zhang X.-Y."/>
            <person name="Zhou Q.-M."/>
            <person name="Zhang T."/>
            <person name="Li H."/>
            <person name="Yu Y.-F."/>
            <person name="Zhang X.-L."/>
            <person name="Hao X.-Y."/>
            <person name="Wang M."/>
            <person name="Wang L."/>
            <person name="Wei J.-C."/>
        </authorList>
    </citation>
    <scope>NUCLEOTIDE SEQUENCE [LARGE SCALE GENOMIC DNA]</scope>
    <source>
        <strain evidence="8">Z07020 / HMAS-L-300199</strain>
    </source>
</reference>
<dbReference type="GO" id="GO:0005886">
    <property type="term" value="C:plasma membrane"/>
    <property type="evidence" value="ECO:0007669"/>
    <property type="project" value="TreeGrafter"/>
</dbReference>
<feature type="transmembrane region" description="Helical" evidence="5">
    <location>
        <begin position="512"/>
        <end position="530"/>
    </location>
</feature>
<feature type="transmembrane region" description="Helical" evidence="5">
    <location>
        <begin position="79"/>
        <end position="100"/>
    </location>
</feature>
<feature type="transmembrane region" description="Helical" evidence="5">
    <location>
        <begin position="41"/>
        <end position="59"/>
    </location>
</feature>
<feature type="transmembrane region" description="Helical" evidence="5">
    <location>
        <begin position="270"/>
        <end position="289"/>
    </location>
</feature>
<keyword evidence="2 5" id="KW-0812">Transmembrane</keyword>
<dbReference type="FunFam" id="1.20.1720.10:FF:000018">
    <property type="entry name" value="Putative MFS multidrug transporter"/>
    <property type="match status" value="1"/>
</dbReference>
<evidence type="ECO:0000256" key="1">
    <source>
        <dbReference type="ARBA" id="ARBA00004141"/>
    </source>
</evidence>
<dbReference type="AlphaFoldDB" id="U1I1A1"/>
<feature type="domain" description="Major facilitator superfamily (MFS) profile" evidence="6">
    <location>
        <begin position="46"/>
        <end position="536"/>
    </location>
</feature>
<evidence type="ECO:0000256" key="5">
    <source>
        <dbReference type="SAM" id="Phobius"/>
    </source>
</evidence>
<dbReference type="OrthoDB" id="2351791at2759"/>
<evidence type="ECO:0000256" key="3">
    <source>
        <dbReference type="ARBA" id="ARBA00022989"/>
    </source>
</evidence>
<feature type="transmembrane region" description="Helical" evidence="5">
    <location>
        <begin position="310"/>
        <end position="328"/>
    </location>
</feature>
<evidence type="ECO:0000256" key="4">
    <source>
        <dbReference type="ARBA" id="ARBA00023136"/>
    </source>
</evidence>
<proteinExistence type="predicted"/>
<dbReference type="Gene3D" id="1.20.1250.20">
    <property type="entry name" value="MFS general substrate transporter like domains"/>
    <property type="match status" value="1"/>
</dbReference>
<dbReference type="OMA" id="IWIGWAV"/>
<dbReference type="EMBL" id="KE720675">
    <property type="protein sequence ID" value="ERF77030.1"/>
    <property type="molecule type" value="Genomic_DNA"/>
</dbReference>
<keyword evidence="8" id="KW-1185">Reference proteome</keyword>
<feature type="transmembrane region" description="Helical" evidence="5">
    <location>
        <begin position="137"/>
        <end position="158"/>
    </location>
</feature>
<dbReference type="eggNOG" id="KOG0254">
    <property type="taxonomic scope" value="Eukaryota"/>
</dbReference>
<dbReference type="Pfam" id="PF07690">
    <property type="entry name" value="MFS_1"/>
    <property type="match status" value="1"/>
</dbReference>
<dbReference type="Gene3D" id="1.20.1720.10">
    <property type="entry name" value="Multidrug resistance protein D"/>
    <property type="match status" value="1"/>
</dbReference>
<dbReference type="SUPFAM" id="SSF103473">
    <property type="entry name" value="MFS general substrate transporter"/>
    <property type="match status" value="1"/>
</dbReference>
<evidence type="ECO:0000313" key="7">
    <source>
        <dbReference type="EMBL" id="ERF77030.1"/>
    </source>
</evidence>
<feature type="transmembrane region" description="Helical" evidence="5">
    <location>
        <begin position="397"/>
        <end position="421"/>
    </location>
</feature>
<dbReference type="PANTHER" id="PTHR23501:SF59">
    <property type="entry name" value="MAJOR FACILITATOR SUPERFAMILY (MFS) PROFILE DOMAIN-CONTAINING PROTEIN-RELATED"/>
    <property type="match status" value="1"/>
</dbReference>
<dbReference type="PANTHER" id="PTHR23501">
    <property type="entry name" value="MAJOR FACILITATOR SUPERFAMILY"/>
    <property type="match status" value="1"/>
</dbReference>
<dbReference type="Proteomes" id="UP000019373">
    <property type="component" value="Unassembled WGS sequence"/>
</dbReference>
<evidence type="ECO:0000259" key="6">
    <source>
        <dbReference type="PROSITE" id="PS50850"/>
    </source>
</evidence>
<evidence type="ECO:0000313" key="8">
    <source>
        <dbReference type="Proteomes" id="UP000019373"/>
    </source>
</evidence>
<feature type="transmembrane region" description="Helical" evidence="5">
    <location>
        <begin position="372"/>
        <end position="391"/>
    </location>
</feature>
<dbReference type="InterPro" id="IPR020846">
    <property type="entry name" value="MFS_dom"/>
</dbReference>
<gene>
    <name evidence="7" type="ORF">EPUS_07936</name>
</gene>
<dbReference type="GO" id="GO:0022857">
    <property type="term" value="F:transmembrane transporter activity"/>
    <property type="evidence" value="ECO:0007669"/>
    <property type="project" value="InterPro"/>
</dbReference>
<evidence type="ECO:0000256" key="2">
    <source>
        <dbReference type="ARBA" id="ARBA00022692"/>
    </source>
</evidence>
<dbReference type="GeneID" id="19242814"/>
<keyword evidence="4 5" id="KW-0472">Membrane</keyword>
<feature type="transmembrane region" description="Helical" evidence="5">
    <location>
        <begin position="241"/>
        <end position="264"/>
    </location>
</feature>
<feature type="transmembrane region" description="Helical" evidence="5">
    <location>
        <begin position="112"/>
        <end position="131"/>
    </location>
</feature>
<organism evidence="7 8">
    <name type="scientific">Endocarpon pusillum (strain Z07020 / HMAS-L-300199)</name>
    <name type="common">Lichen-forming fungus</name>
    <dbReference type="NCBI Taxonomy" id="1263415"/>
    <lineage>
        <taxon>Eukaryota</taxon>
        <taxon>Fungi</taxon>
        <taxon>Dikarya</taxon>
        <taxon>Ascomycota</taxon>
        <taxon>Pezizomycotina</taxon>
        <taxon>Eurotiomycetes</taxon>
        <taxon>Chaetothyriomycetidae</taxon>
        <taxon>Verrucariales</taxon>
        <taxon>Verrucariaceae</taxon>
        <taxon>Endocarpon</taxon>
    </lineage>
</organism>
<keyword evidence="3 5" id="KW-1133">Transmembrane helix</keyword>
<dbReference type="PRINTS" id="PR01036">
    <property type="entry name" value="TCRTETB"/>
</dbReference>
<dbReference type="RefSeq" id="XP_007785618.1">
    <property type="nucleotide sequence ID" value="XM_007787428.1"/>
</dbReference>
<dbReference type="InterPro" id="IPR011701">
    <property type="entry name" value="MFS"/>
</dbReference>
<dbReference type="InterPro" id="IPR036259">
    <property type="entry name" value="MFS_trans_sf"/>
</dbReference>
<feature type="transmembrane region" description="Helical" evidence="5">
    <location>
        <begin position="340"/>
        <end position="365"/>
    </location>
</feature>
<accession>U1I1A1</accession>
<protein>
    <recommendedName>
        <fullName evidence="6">Major facilitator superfamily (MFS) profile domain-containing protein</fullName>
    </recommendedName>
</protein>
<name>U1I1A1_ENDPU</name>
<sequence>MATAKMNSHTSSGPRTPQLVTEGDALDNMASLSPEKFDPGWLFYTAFISLCIITLAVALDATSLSVALPIIASSLRGDALSAFWSGTSFLLCSTVFQPTFASLSHTLGRKPLMLLALCLFTVGSIVGALAQNFTTLIIGRCIQGTGGGGIISLTEILITDLVPLRQRGKWFGFQSLTWAIGSVTGPIIGGAFAQEASWRWIFWINLPFCALGFLTLPFCLRLHHRPGRIVHKLLRFDWPGAVLLTASTTSFLIPISWGGVLFPWSSFRTLVPLIFGIAGILGFILFEAFKAESALIPMRIFANRTAAANYFGTFVHGIVLWCLLYYLPLYYEAVKAYSPIIVGIAVFPETFTVAPASIIVGVLVSITGRFRWAIWSGWALTVLGMGLLYLLGPETSVPAFVFLNLVPGLGMGLLFSSMNLASQAAALERDVGFAAAMYIFTRSLGQGVGVAVGGVVFQSQFAIQLRKYETVAGNATELARDAAGLVQVIKTMPEDATERRSIVTAYAEALKVVWVTMAGIAFMALVFSLATKGLSLDRKMETEQGLKEKKRGGTYNESGQ</sequence>
<comment type="subcellular location">
    <subcellularLocation>
        <location evidence="1">Membrane</location>
        <topology evidence="1">Multi-pass membrane protein</topology>
    </subcellularLocation>
</comment>
<feature type="transmembrane region" description="Helical" evidence="5">
    <location>
        <begin position="170"/>
        <end position="194"/>
    </location>
</feature>
<dbReference type="PROSITE" id="PS50850">
    <property type="entry name" value="MFS"/>
    <property type="match status" value="1"/>
</dbReference>
<dbReference type="HOGENOM" id="CLU_000960_22_0_1"/>